<dbReference type="OrthoDB" id="1495241at2"/>
<evidence type="ECO:0000256" key="1">
    <source>
        <dbReference type="ARBA" id="ARBA00007435"/>
    </source>
</evidence>
<reference evidence="3 4" key="1">
    <citation type="submission" date="2016-11" db="EMBL/GenBank/DDBJ databases">
        <title>Trade-off between light-utilization and light-protection in marine flavobacteria.</title>
        <authorList>
            <person name="Kumagai Y."/>
        </authorList>
    </citation>
    <scope>NUCLEOTIDE SEQUENCE [LARGE SCALE GENOMIC DNA]</scope>
    <source>
        <strain evidence="3 4">JCM 17109</strain>
    </source>
</reference>
<dbReference type="Proteomes" id="UP000239532">
    <property type="component" value="Unassembled WGS sequence"/>
</dbReference>
<organism evidence="3 4">
    <name type="scientific">Nonlabens agnitus</name>
    <dbReference type="NCBI Taxonomy" id="870484"/>
    <lineage>
        <taxon>Bacteria</taxon>
        <taxon>Pseudomonadati</taxon>
        <taxon>Bacteroidota</taxon>
        <taxon>Flavobacteriia</taxon>
        <taxon>Flavobacteriales</taxon>
        <taxon>Flavobacteriaceae</taxon>
        <taxon>Nonlabens</taxon>
    </lineage>
</organism>
<dbReference type="CDD" id="cd10456">
    <property type="entry name" value="GIY-YIG_UPF0213"/>
    <property type="match status" value="1"/>
</dbReference>
<dbReference type="EMBL" id="MQUC01000003">
    <property type="protein sequence ID" value="PRP65902.1"/>
    <property type="molecule type" value="Genomic_DNA"/>
</dbReference>
<dbReference type="PROSITE" id="PS50164">
    <property type="entry name" value="GIY_YIG"/>
    <property type="match status" value="1"/>
</dbReference>
<dbReference type="InterPro" id="IPR050190">
    <property type="entry name" value="UPF0213_domain"/>
</dbReference>
<comment type="caution">
    <text evidence="3">The sequence shown here is derived from an EMBL/GenBank/DDBJ whole genome shotgun (WGS) entry which is preliminary data.</text>
</comment>
<dbReference type="PANTHER" id="PTHR34477">
    <property type="entry name" value="UPF0213 PROTEIN YHBQ"/>
    <property type="match status" value="1"/>
</dbReference>
<evidence type="ECO:0000313" key="4">
    <source>
        <dbReference type="Proteomes" id="UP000239532"/>
    </source>
</evidence>
<keyword evidence="4" id="KW-1185">Reference proteome</keyword>
<dbReference type="RefSeq" id="WP_105981767.1">
    <property type="nucleotide sequence ID" value="NZ_MQUC01000003.1"/>
</dbReference>
<evidence type="ECO:0000313" key="3">
    <source>
        <dbReference type="EMBL" id="PRP65902.1"/>
    </source>
</evidence>
<comment type="similarity">
    <text evidence="1">Belongs to the UPF0213 family.</text>
</comment>
<sequence length="115" mass="13516">MFNSFHIYILECADGKLYTGITSNLERWLLEHQTGYRETAYTFHRRPVKLVFQESIGDLFQALHYEKHIKKWSANKKWALINGDFDRLKILAQCQNDSSSAFVSSEYVPKKLRGK</sequence>
<dbReference type="SUPFAM" id="SSF82771">
    <property type="entry name" value="GIY-YIG endonuclease"/>
    <property type="match status" value="1"/>
</dbReference>
<dbReference type="Gene3D" id="3.40.1440.10">
    <property type="entry name" value="GIY-YIG endonuclease"/>
    <property type="match status" value="1"/>
</dbReference>
<proteinExistence type="inferred from homology"/>
<evidence type="ECO:0000259" key="2">
    <source>
        <dbReference type="PROSITE" id="PS50164"/>
    </source>
</evidence>
<dbReference type="Pfam" id="PF01541">
    <property type="entry name" value="GIY-YIG"/>
    <property type="match status" value="1"/>
</dbReference>
<dbReference type="InterPro" id="IPR000305">
    <property type="entry name" value="GIY-YIG_endonuc"/>
</dbReference>
<accession>A0A2S9WQY9</accession>
<protein>
    <recommendedName>
        <fullName evidence="2">GIY-YIG domain-containing protein</fullName>
    </recommendedName>
</protein>
<dbReference type="PANTHER" id="PTHR34477:SF1">
    <property type="entry name" value="UPF0213 PROTEIN YHBQ"/>
    <property type="match status" value="1"/>
</dbReference>
<feature type="domain" description="GIY-YIG" evidence="2">
    <location>
        <begin position="3"/>
        <end position="79"/>
    </location>
</feature>
<dbReference type="InterPro" id="IPR035901">
    <property type="entry name" value="GIY-YIG_endonuc_sf"/>
</dbReference>
<gene>
    <name evidence="3" type="ORF">BST86_01765</name>
</gene>
<name>A0A2S9WQY9_9FLAO</name>
<dbReference type="AlphaFoldDB" id="A0A2S9WQY9"/>